<reference evidence="2 3" key="1">
    <citation type="submission" date="2017-12" db="EMBL/GenBank/DDBJ databases">
        <authorList>
            <consortium name="DOE Joint Genome Institute"/>
            <person name="Haridas S."/>
            <person name="Kjaerbolling I."/>
            <person name="Vesth T.C."/>
            <person name="Frisvad J.C."/>
            <person name="Nybo J.L."/>
            <person name="Theobald S."/>
            <person name="Kuo A."/>
            <person name="Bowyer P."/>
            <person name="Matsuda Y."/>
            <person name="Mondo S."/>
            <person name="Lyhne E.K."/>
            <person name="Kogle M.E."/>
            <person name="Clum A."/>
            <person name="Lipzen A."/>
            <person name="Salamov A."/>
            <person name="Ngan C.Y."/>
            <person name="Daum C."/>
            <person name="Chiniquy J."/>
            <person name="Barry K."/>
            <person name="LaButti K."/>
            <person name="Simmons B.A."/>
            <person name="Magnuson J.K."/>
            <person name="Mortensen U.H."/>
            <person name="Larsen T.O."/>
            <person name="Grigoriev I.V."/>
            <person name="Baker S.E."/>
            <person name="Andersen M.R."/>
            <person name="Nordberg H.P."/>
            <person name="Cantor M.N."/>
            <person name="Hua S.X."/>
        </authorList>
    </citation>
    <scope>NUCLEOTIDE SEQUENCE [LARGE SCALE GENOMIC DNA]</scope>
    <source>
        <strain evidence="2 3">CBS 102.13</strain>
    </source>
</reference>
<proteinExistence type="predicted"/>
<dbReference type="RefSeq" id="XP_024667501.1">
    <property type="nucleotide sequence ID" value="XM_024814517.1"/>
</dbReference>
<protein>
    <submittedName>
        <fullName evidence="2">Uncharacterized protein</fullName>
    </submittedName>
</protein>
<dbReference type="Proteomes" id="UP000234585">
    <property type="component" value="Unassembled WGS sequence"/>
</dbReference>
<keyword evidence="3" id="KW-1185">Reference proteome</keyword>
<dbReference type="AlphaFoldDB" id="A0A2I2EYN4"/>
<sequence length="56" mass="6387">MAMGVAVVMVIVERARRAARAAVFVVVVWRCMVGFLFFFCLWKEEKGKGGFDLWVC</sequence>
<evidence type="ECO:0000256" key="1">
    <source>
        <dbReference type="SAM" id="Phobius"/>
    </source>
</evidence>
<name>A0A2I2EYN4_ASPCN</name>
<keyword evidence="1" id="KW-1133">Transmembrane helix</keyword>
<accession>A0A2I2EYN4</accession>
<keyword evidence="1" id="KW-0812">Transmembrane</keyword>
<gene>
    <name evidence="2" type="ORF">BDW47DRAFT_113839</name>
</gene>
<evidence type="ECO:0000313" key="2">
    <source>
        <dbReference type="EMBL" id="PLB33489.1"/>
    </source>
</evidence>
<keyword evidence="1" id="KW-0472">Membrane</keyword>
<evidence type="ECO:0000313" key="3">
    <source>
        <dbReference type="Proteomes" id="UP000234585"/>
    </source>
</evidence>
<organism evidence="2 3">
    <name type="scientific">Aspergillus candidus</name>
    <dbReference type="NCBI Taxonomy" id="41067"/>
    <lineage>
        <taxon>Eukaryota</taxon>
        <taxon>Fungi</taxon>
        <taxon>Dikarya</taxon>
        <taxon>Ascomycota</taxon>
        <taxon>Pezizomycotina</taxon>
        <taxon>Eurotiomycetes</taxon>
        <taxon>Eurotiomycetidae</taxon>
        <taxon>Eurotiales</taxon>
        <taxon>Aspergillaceae</taxon>
        <taxon>Aspergillus</taxon>
        <taxon>Aspergillus subgen. Circumdati</taxon>
    </lineage>
</organism>
<feature type="transmembrane region" description="Helical" evidence="1">
    <location>
        <begin position="21"/>
        <end position="42"/>
    </location>
</feature>
<dbReference type="EMBL" id="KZ559205">
    <property type="protein sequence ID" value="PLB33489.1"/>
    <property type="molecule type" value="Genomic_DNA"/>
</dbReference>
<dbReference type="GeneID" id="36521677"/>